<dbReference type="InterPro" id="IPR005720">
    <property type="entry name" value="Dihydroorotate_DH_cat"/>
</dbReference>
<dbReference type="EMBL" id="LFJN01000007">
    <property type="protein sequence ID" value="KPI42553.1"/>
    <property type="molecule type" value="Genomic_DNA"/>
</dbReference>
<feature type="domain" description="Dihydroorotate dehydrogenase catalytic" evidence="13">
    <location>
        <begin position="102"/>
        <end position="361"/>
    </location>
</feature>
<dbReference type="GO" id="GO:1990663">
    <property type="term" value="F:dihydroorotate dehydrogenase (fumarate) activity"/>
    <property type="evidence" value="ECO:0007669"/>
    <property type="project" value="UniProtKB-EC"/>
</dbReference>
<dbReference type="CDD" id="cd04741">
    <property type="entry name" value="DHOD_1A_like"/>
    <property type="match status" value="1"/>
</dbReference>
<dbReference type="UniPathway" id="UPA00070"/>
<evidence type="ECO:0000256" key="6">
    <source>
        <dbReference type="ARBA" id="ARBA00022490"/>
    </source>
</evidence>
<evidence type="ECO:0000256" key="4">
    <source>
        <dbReference type="ARBA" id="ARBA00008008"/>
    </source>
</evidence>
<dbReference type="PANTHER" id="PTHR48109:SF1">
    <property type="entry name" value="DIHYDROOROTATE DEHYDROGENASE (FUMARATE)"/>
    <property type="match status" value="1"/>
</dbReference>
<dbReference type="Gene3D" id="3.20.20.70">
    <property type="entry name" value="Aldolase class I"/>
    <property type="match status" value="1"/>
</dbReference>
<dbReference type="InterPro" id="IPR033886">
    <property type="entry name" value="DHOD_1A"/>
</dbReference>
<gene>
    <name evidence="14" type="ORF">AB675_9505</name>
</gene>
<comment type="subunit">
    <text evidence="11">Homodimer.</text>
</comment>
<comment type="cofactor">
    <cofactor evidence="1 11">
        <name>FMN</name>
        <dbReference type="ChEBI" id="CHEBI:58210"/>
    </cofactor>
</comment>
<evidence type="ECO:0000256" key="11">
    <source>
        <dbReference type="RuleBase" id="RU364042"/>
    </source>
</evidence>
<evidence type="ECO:0000256" key="12">
    <source>
        <dbReference type="SAM" id="MobiDB-lite"/>
    </source>
</evidence>
<dbReference type="SUPFAM" id="SSF51395">
    <property type="entry name" value="FMN-linked oxidoreductases"/>
    <property type="match status" value="1"/>
</dbReference>
<sequence>MAEDTRNYRLKISPPLLNSASPWATTIEQIKELYECEHTGAVTIRTSLLEGFAEDPSIHQYIYHNNFSVPAGSLVNYDPKPTLHAPKNNHQHNHEDTSSSQTSTLNTLGYSPITLSEYLGHINEIVGQRHLGTNIDVPKKPFILSVTGTPDEIAMAYALIANAAEMDEDLRLAMEVNLSCPNIAGKPPPAYDAGELREYLGALGDSKATYRGRMAGPESEVRVGVKLPPYTYSGQFEMVAKELAHAKSSEPGEGSVVDFITCTNTLGSSLILDADLKPALNSESGTGIGGLAGAALHPLALGNVATFRRLLDQQPETRDILVIGVGGVEDKGGVERMRSVGAGAVGCASALGRFGVGVFAKMAS</sequence>
<evidence type="ECO:0000256" key="3">
    <source>
        <dbReference type="ARBA" id="ARBA00004725"/>
    </source>
</evidence>
<dbReference type="GO" id="GO:0006207">
    <property type="term" value="P:'de novo' pyrimidine nucleobase biosynthetic process"/>
    <property type="evidence" value="ECO:0007669"/>
    <property type="project" value="TreeGrafter"/>
</dbReference>
<dbReference type="RefSeq" id="XP_018002516.1">
    <property type="nucleotide sequence ID" value="XM_018150045.1"/>
</dbReference>
<dbReference type="GeneID" id="28741925"/>
<dbReference type="GO" id="GO:0005737">
    <property type="term" value="C:cytoplasm"/>
    <property type="evidence" value="ECO:0007669"/>
    <property type="project" value="UniProtKB-SubCell"/>
</dbReference>
<dbReference type="PANTHER" id="PTHR48109">
    <property type="entry name" value="DIHYDROOROTATE DEHYDROGENASE (QUINONE), MITOCHONDRIAL-RELATED"/>
    <property type="match status" value="1"/>
</dbReference>
<dbReference type="Gene3D" id="2.30.26.10">
    <property type="entry name" value="Dihydroorotate Dehydrogenase A, chain A, domain 2"/>
    <property type="match status" value="1"/>
</dbReference>
<organism evidence="14 15">
    <name type="scientific">Cyphellophora attinorum</name>
    <dbReference type="NCBI Taxonomy" id="1664694"/>
    <lineage>
        <taxon>Eukaryota</taxon>
        <taxon>Fungi</taxon>
        <taxon>Dikarya</taxon>
        <taxon>Ascomycota</taxon>
        <taxon>Pezizomycotina</taxon>
        <taxon>Eurotiomycetes</taxon>
        <taxon>Chaetothyriomycetidae</taxon>
        <taxon>Chaetothyriales</taxon>
        <taxon>Cyphellophoraceae</taxon>
        <taxon>Cyphellophora</taxon>
    </lineage>
</organism>
<dbReference type="InterPro" id="IPR023359">
    <property type="entry name" value="Dihydro_DH_chainA_dom2"/>
</dbReference>
<proteinExistence type="inferred from homology"/>
<dbReference type="InterPro" id="IPR013785">
    <property type="entry name" value="Aldolase_TIM"/>
</dbReference>
<evidence type="ECO:0000313" key="15">
    <source>
        <dbReference type="Proteomes" id="UP000038010"/>
    </source>
</evidence>
<dbReference type="Proteomes" id="UP000038010">
    <property type="component" value="Unassembled WGS sequence"/>
</dbReference>
<comment type="function">
    <text evidence="11">Catalyzes the conversion of dihydroorotate to orotate with fumarate as the electron acceptor.</text>
</comment>
<comment type="caution">
    <text evidence="14">The sequence shown here is derived from an EMBL/GenBank/DDBJ whole genome shotgun (WGS) entry which is preliminary data.</text>
</comment>
<evidence type="ECO:0000256" key="2">
    <source>
        <dbReference type="ARBA" id="ARBA00004496"/>
    </source>
</evidence>
<keyword evidence="10 11" id="KW-0560">Oxidoreductase</keyword>
<keyword evidence="7 11" id="KW-0285">Flavoprotein</keyword>
<protein>
    <recommendedName>
        <fullName evidence="5 11">Dihydroorotate dehydrogenase (fumarate)</fullName>
        <ecNumber evidence="11">1.3.98.1</ecNumber>
    </recommendedName>
    <alternativeName>
        <fullName evidence="11">Dihydroorotate oxidase</fullName>
    </alternativeName>
</protein>
<keyword evidence="9 11" id="KW-0665">Pyrimidine biosynthesis</keyword>
<dbReference type="VEuPathDB" id="FungiDB:AB675_9505"/>
<dbReference type="OrthoDB" id="14784at2759"/>
<keyword evidence="15" id="KW-1185">Reference proteome</keyword>
<feature type="region of interest" description="Disordered" evidence="12">
    <location>
        <begin position="78"/>
        <end position="104"/>
    </location>
</feature>
<comment type="pathway">
    <text evidence="3 11">Pyrimidine metabolism; UMP biosynthesis via de novo pathway.</text>
</comment>
<evidence type="ECO:0000256" key="8">
    <source>
        <dbReference type="ARBA" id="ARBA00022643"/>
    </source>
</evidence>
<keyword evidence="8 11" id="KW-0288">FMN</keyword>
<evidence type="ECO:0000256" key="10">
    <source>
        <dbReference type="ARBA" id="ARBA00023002"/>
    </source>
</evidence>
<evidence type="ECO:0000256" key="7">
    <source>
        <dbReference type="ARBA" id="ARBA00022630"/>
    </source>
</evidence>
<dbReference type="AlphaFoldDB" id="A0A0N1HD97"/>
<evidence type="ECO:0000256" key="9">
    <source>
        <dbReference type="ARBA" id="ARBA00022975"/>
    </source>
</evidence>
<reference evidence="14 15" key="1">
    <citation type="submission" date="2015-06" db="EMBL/GenBank/DDBJ databases">
        <title>Draft genome of the ant-associated black yeast Phialophora attae CBS 131958.</title>
        <authorList>
            <person name="Moreno L.F."/>
            <person name="Stielow B.J."/>
            <person name="de Hoog S."/>
            <person name="Vicente V.A."/>
            <person name="Weiss V.A."/>
            <person name="de Vries M."/>
            <person name="Cruz L.M."/>
            <person name="Souza E.M."/>
        </authorList>
    </citation>
    <scope>NUCLEOTIDE SEQUENCE [LARGE SCALE GENOMIC DNA]</scope>
    <source>
        <strain evidence="14 15">CBS 131958</strain>
    </source>
</reference>
<dbReference type="Pfam" id="PF01180">
    <property type="entry name" value="DHO_dh"/>
    <property type="match status" value="1"/>
</dbReference>
<comment type="catalytic activity">
    <reaction evidence="11">
        <text>(S)-dihydroorotate + fumarate = orotate + succinate</text>
        <dbReference type="Rhea" id="RHEA:30059"/>
        <dbReference type="ChEBI" id="CHEBI:29806"/>
        <dbReference type="ChEBI" id="CHEBI:30031"/>
        <dbReference type="ChEBI" id="CHEBI:30839"/>
        <dbReference type="ChEBI" id="CHEBI:30864"/>
        <dbReference type="EC" id="1.3.98.1"/>
    </reaction>
</comment>
<evidence type="ECO:0000313" key="14">
    <source>
        <dbReference type="EMBL" id="KPI42553.1"/>
    </source>
</evidence>
<dbReference type="GO" id="GO:0044205">
    <property type="term" value="P:'de novo' UMP biosynthetic process"/>
    <property type="evidence" value="ECO:0007669"/>
    <property type="project" value="UniProtKB-UniPathway"/>
</dbReference>
<evidence type="ECO:0000256" key="5">
    <source>
        <dbReference type="ARBA" id="ARBA00021374"/>
    </source>
</evidence>
<comment type="subcellular location">
    <subcellularLocation>
        <location evidence="2 11">Cytoplasm</location>
    </subcellularLocation>
</comment>
<dbReference type="EC" id="1.3.98.1" evidence="11"/>
<evidence type="ECO:0000259" key="13">
    <source>
        <dbReference type="Pfam" id="PF01180"/>
    </source>
</evidence>
<name>A0A0N1HD97_9EURO</name>
<comment type="similarity">
    <text evidence="4 11">Belongs to the dihydroorotate dehydrogenase family. Type 1 subfamily.</text>
</comment>
<dbReference type="InterPro" id="IPR050074">
    <property type="entry name" value="DHO_dehydrogenase"/>
</dbReference>
<accession>A0A0N1HD97</accession>
<evidence type="ECO:0000256" key="1">
    <source>
        <dbReference type="ARBA" id="ARBA00001917"/>
    </source>
</evidence>
<dbReference type="STRING" id="1664694.A0A0N1HD97"/>
<keyword evidence="6 11" id="KW-0963">Cytoplasm</keyword>